<reference evidence="6" key="3">
    <citation type="submission" date="2011-03" db="EMBL/GenBank/DDBJ databases">
        <title>Annotation of Magnaporthe poae ATCC 64411.</title>
        <authorList>
            <person name="Ma L.-J."/>
            <person name="Dead R."/>
            <person name="Young S.K."/>
            <person name="Zeng Q."/>
            <person name="Gargeya S."/>
            <person name="Fitzgerald M."/>
            <person name="Haas B."/>
            <person name="Abouelleil A."/>
            <person name="Alvarado L."/>
            <person name="Arachchi H.M."/>
            <person name="Berlin A."/>
            <person name="Brown A."/>
            <person name="Chapman S.B."/>
            <person name="Chen Z."/>
            <person name="Dunbar C."/>
            <person name="Freedman E."/>
            <person name="Gearin G."/>
            <person name="Gellesch M."/>
            <person name="Goldberg J."/>
            <person name="Griggs A."/>
            <person name="Gujja S."/>
            <person name="Heiman D."/>
            <person name="Howarth C."/>
            <person name="Larson L."/>
            <person name="Lui A."/>
            <person name="MacDonald P.J.P."/>
            <person name="Mehta T."/>
            <person name="Montmayeur A."/>
            <person name="Murphy C."/>
            <person name="Neiman D."/>
            <person name="Pearson M."/>
            <person name="Priest M."/>
            <person name="Roberts A."/>
            <person name="Saif S."/>
            <person name="Shea T."/>
            <person name="Shenoy N."/>
            <person name="Sisk P."/>
            <person name="Stolte C."/>
            <person name="Sykes S."/>
            <person name="Yandava C."/>
            <person name="Wortman J."/>
            <person name="Nusbaum C."/>
            <person name="Birren B."/>
        </authorList>
    </citation>
    <scope>NUCLEOTIDE SEQUENCE</scope>
    <source>
        <strain evidence="6">ATCC 64411</strain>
    </source>
</reference>
<reference evidence="7" key="5">
    <citation type="submission" date="2015-06" db="UniProtKB">
        <authorList>
            <consortium name="EnsemblFungi"/>
        </authorList>
    </citation>
    <scope>IDENTIFICATION</scope>
    <source>
        <strain evidence="7">ATCC 64411</strain>
    </source>
</reference>
<dbReference type="CDD" id="cd06464">
    <property type="entry name" value="ACD_sHsps-like"/>
    <property type="match status" value="1"/>
</dbReference>
<proteinExistence type="inferred from homology"/>
<dbReference type="SUPFAM" id="SSF49764">
    <property type="entry name" value="HSP20-like chaperones"/>
    <property type="match status" value="1"/>
</dbReference>
<evidence type="ECO:0000256" key="4">
    <source>
        <dbReference type="SAM" id="MobiDB-lite"/>
    </source>
</evidence>
<dbReference type="AlphaFoldDB" id="A0A0C4DTE1"/>
<evidence type="ECO:0000259" key="5">
    <source>
        <dbReference type="PROSITE" id="PS01031"/>
    </source>
</evidence>
<feature type="compositionally biased region" description="Basic and acidic residues" evidence="4">
    <location>
        <begin position="64"/>
        <end position="74"/>
    </location>
</feature>
<dbReference type="Pfam" id="PF00011">
    <property type="entry name" value="HSP20"/>
    <property type="match status" value="1"/>
</dbReference>
<dbReference type="PROSITE" id="PS01031">
    <property type="entry name" value="SHSP"/>
    <property type="match status" value="1"/>
</dbReference>
<dbReference type="OrthoDB" id="5511210at2759"/>
<evidence type="ECO:0000313" key="8">
    <source>
        <dbReference type="Proteomes" id="UP000011715"/>
    </source>
</evidence>
<dbReference type="OMA" id="KSYVIHV"/>
<feature type="region of interest" description="Disordered" evidence="4">
    <location>
        <begin position="1"/>
        <end position="205"/>
    </location>
</feature>
<feature type="compositionally biased region" description="Basic and acidic residues" evidence="4">
    <location>
        <begin position="28"/>
        <end position="37"/>
    </location>
</feature>
<dbReference type="eggNOG" id="KOG0710">
    <property type="taxonomic scope" value="Eukaryota"/>
</dbReference>
<feature type="compositionally biased region" description="Gly residues" evidence="4">
    <location>
        <begin position="175"/>
        <end position="185"/>
    </location>
</feature>
<sequence length="393" mass="41342">MDWNQSTNPAAGPQPHDFWGFPGSFPERPGRGTDHVNLDAPFPFRFGPGVNGPPFGPQGAYDATGRRESCRGDECSSDEESQTPAASPGPDVKMAATPEAEHSGEKSGLHESAEPEKAADEKPPGEKPAGGAHGCRHGRRHHRHGPRGPHSHHGHEHFGHHGGPPFGGPPFFAGPFGGHFPGGPFHGPPPFAGRGRGGRGFGRRGGPFGFGFGPHEAKQAFAAAAMAAHQKAGRYIQSLGLGLNNAAAANADSGDDDDGSNDLEYFTPPVDVFETASSWVVHVAVPGAKKEDMGIHWQAERSVLAISGVVYRPGDEALQQGLVSSERKTGLFKREVRLPPSPSPSSSSPSAAATGKMDVDAKGIVARLEDGVLSITVPRVEKEWTDVLKVDIL</sequence>
<evidence type="ECO:0000256" key="3">
    <source>
        <dbReference type="RuleBase" id="RU003616"/>
    </source>
</evidence>
<dbReference type="EMBL" id="ADBL01000780">
    <property type="status" value="NOT_ANNOTATED_CDS"/>
    <property type="molecule type" value="Genomic_DNA"/>
</dbReference>
<feature type="compositionally biased region" description="Basic and acidic residues" evidence="4">
    <location>
        <begin position="99"/>
        <end position="125"/>
    </location>
</feature>
<dbReference type="InterPro" id="IPR002068">
    <property type="entry name" value="A-crystallin/Hsp20_dom"/>
</dbReference>
<dbReference type="Proteomes" id="UP000011715">
    <property type="component" value="Unassembled WGS sequence"/>
</dbReference>
<dbReference type="EnsemblFungi" id="MAPG_03207T0">
    <property type="protein sequence ID" value="MAPG_03207T0"/>
    <property type="gene ID" value="MAPG_03207"/>
</dbReference>
<name>A0A0C4DTE1_MAGP6</name>
<evidence type="ECO:0000313" key="7">
    <source>
        <dbReference type="EnsemblFungi" id="MAPG_03207T0"/>
    </source>
</evidence>
<organism evidence="7 8">
    <name type="scientific">Magnaporthiopsis poae (strain ATCC 64411 / 73-15)</name>
    <name type="common">Kentucky bluegrass fungus</name>
    <name type="synonym">Magnaporthe poae</name>
    <dbReference type="NCBI Taxonomy" id="644358"/>
    <lineage>
        <taxon>Eukaryota</taxon>
        <taxon>Fungi</taxon>
        <taxon>Dikarya</taxon>
        <taxon>Ascomycota</taxon>
        <taxon>Pezizomycotina</taxon>
        <taxon>Sordariomycetes</taxon>
        <taxon>Sordariomycetidae</taxon>
        <taxon>Magnaporthales</taxon>
        <taxon>Magnaporthaceae</taxon>
        <taxon>Magnaporthiopsis</taxon>
    </lineage>
</organism>
<dbReference type="VEuPathDB" id="FungiDB:MAPG_03207"/>
<comment type="similarity">
    <text evidence="2 3">Belongs to the small heat shock protein (HSP20) family.</text>
</comment>
<gene>
    <name evidence="6" type="ORF">MAPG_03207</name>
</gene>
<keyword evidence="1" id="KW-0346">Stress response</keyword>
<accession>A0A0C4DTE1</accession>
<dbReference type="STRING" id="644358.A0A0C4DTE1"/>
<feature type="compositionally biased region" description="Gly residues" evidence="4">
    <location>
        <begin position="194"/>
        <end position="205"/>
    </location>
</feature>
<protein>
    <recommendedName>
        <fullName evidence="5">SHSP domain-containing protein</fullName>
    </recommendedName>
</protein>
<feature type="region of interest" description="Disordered" evidence="4">
    <location>
        <begin position="335"/>
        <end position="355"/>
    </location>
</feature>
<reference evidence="8" key="2">
    <citation type="submission" date="2010-05" db="EMBL/GenBank/DDBJ databases">
        <title>The genome sequence of Magnaporthe poae strain ATCC 64411.</title>
        <authorList>
            <person name="Ma L.-J."/>
            <person name="Dead R."/>
            <person name="Young S."/>
            <person name="Zeng Q."/>
            <person name="Koehrsen M."/>
            <person name="Alvarado L."/>
            <person name="Berlin A."/>
            <person name="Chapman S.B."/>
            <person name="Chen Z."/>
            <person name="Freedman E."/>
            <person name="Gellesch M."/>
            <person name="Goldberg J."/>
            <person name="Griggs A."/>
            <person name="Gujja S."/>
            <person name="Heilman E.R."/>
            <person name="Heiman D."/>
            <person name="Hepburn T."/>
            <person name="Howarth C."/>
            <person name="Jen D."/>
            <person name="Larson L."/>
            <person name="Mehta T."/>
            <person name="Neiman D."/>
            <person name="Pearson M."/>
            <person name="Roberts A."/>
            <person name="Saif S."/>
            <person name="Shea T."/>
            <person name="Shenoy N."/>
            <person name="Sisk P."/>
            <person name="Stolte C."/>
            <person name="Sykes S."/>
            <person name="Walk T."/>
            <person name="White J."/>
            <person name="Yandava C."/>
            <person name="Haas B."/>
            <person name="Nusbaum C."/>
            <person name="Birren B."/>
        </authorList>
    </citation>
    <scope>NUCLEOTIDE SEQUENCE [LARGE SCALE GENOMIC DNA]</scope>
    <source>
        <strain evidence="8">ATCC 64411 / 73-15</strain>
    </source>
</reference>
<evidence type="ECO:0000256" key="1">
    <source>
        <dbReference type="ARBA" id="ARBA00023016"/>
    </source>
</evidence>
<dbReference type="EMBL" id="GL876967">
    <property type="protein sequence ID" value="KLU84162.1"/>
    <property type="molecule type" value="Genomic_DNA"/>
</dbReference>
<dbReference type="InterPro" id="IPR031107">
    <property type="entry name" value="Small_HSP"/>
</dbReference>
<feature type="compositionally biased region" description="Basic residues" evidence="4">
    <location>
        <begin position="134"/>
        <end position="160"/>
    </location>
</feature>
<feature type="domain" description="SHSP" evidence="5">
    <location>
        <begin position="261"/>
        <end position="393"/>
    </location>
</feature>
<keyword evidence="8" id="KW-1185">Reference proteome</keyword>
<evidence type="ECO:0000313" key="6">
    <source>
        <dbReference type="EMBL" id="KLU84162.1"/>
    </source>
</evidence>
<evidence type="ECO:0000256" key="2">
    <source>
        <dbReference type="PROSITE-ProRule" id="PRU00285"/>
    </source>
</evidence>
<dbReference type="InterPro" id="IPR008978">
    <property type="entry name" value="HSP20-like_chaperone"/>
</dbReference>
<dbReference type="PANTHER" id="PTHR11527">
    <property type="entry name" value="HEAT-SHOCK PROTEIN 20 FAMILY MEMBER"/>
    <property type="match status" value="1"/>
</dbReference>
<reference evidence="7" key="4">
    <citation type="journal article" date="2015" name="G3 (Bethesda)">
        <title>Genome sequences of three phytopathogenic species of the Magnaporthaceae family of fungi.</title>
        <authorList>
            <person name="Okagaki L.H."/>
            <person name="Nunes C.C."/>
            <person name="Sailsbery J."/>
            <person name="Clay B."/>
            <person name="Brown D."/>
            <person name="John T."/>
            <person name="Oh Y."/>
            <person name="Young N."/>
            <person name="Fitzgerald M."/>
            <person name="Haas B.J."/>
            <person name="Zeng Q."/>
            <person name="Young S."/>
            <person name="Adiconis X."/>
            <person name="Fan L."/>
            <person name="Levin J.Z."/>
            <person name="Mitchell T.K."/>
            <person name="Okubara P.A."/>
            <person name="Farman M.L."/>
            <person name="Kohn L.M."/>
            <person name="Birren B."/>
            <person name="Ma L.-J."/>
            <person name="Dean R.A."/>
        </authorList>
    </citation>
    <scope>NUCLEOTIDE SEQUENCE</scope>
    <source>
        <strain evidence="7">ATCC 64411 / 73-15</strain>
    </source>
</reference>
<dbReference type="Gene3D" id="2.60.40.790">
    <property type="match status" value="1"/>
</dbReference>
<reference evidence="6" key="1">
    <citation type="submission" date="2010-05" db="EMBL/GenBank/DDBJ databases">
        <title>The Genome Sequence of Magnaporthe poae strain ATCC 64411.</title>
        <authorList>
            <consortium name="The Broad Institute Genome Sequencing Platform"/>
            <consortium name="Broad Institute Genome Sequencing Center for Infectious Disease"/>
            <person name="Ma L.-J."/>
            <person name="Dead R."/>
            <person name="Young S."/>
            <person name="Zeng Q."/>
            <person name="Koehrsen M."/>
            <person name="Alvarado L."/>
            <person name="Berlin A."/>
            <person name="Chapman S.B."/>
            <person name="Chen Z."/>
            <person name="Freedman E."/>
            <person name="Gellesch M."/>
            <person name="Goldberg J."/>
            <person name="Griggs A."/>
            <person name="Gujja S."/>
            <person name="Heilman E.R."/>
            <person name="Heiman D."/>
            <person name="Hepburn T."/>
            <person name="Howarth C."/>
            <person name="Jen D."/>
            <person name="Larson L."/>
            <person name="Mehta T."/>
            <person name="Neiman D."/>
            <person name="Pearson M."/>
            <person name="Roberts A."/>
            <person name="Saif S."/>
            <person name="Shea T."/>
            <person name="Shenoy N."/>
            <person name="Sisk P."/>
            <person name="Stolte C."/>
            <person name="Sykes S."/>
            <person name="Walk T."/>
            <person name="White J."/>
            <person name="Yandava C."/>
            <person name="Haas B."/>
            <person name="Nusbaum C."/>
            <person name="Birren B."/>
        </authorList>
    </citation>
    <scope>NUCLEOTIDE SEQUENCE</scope>
    <source>
        <strain evidence="6">ATCC 64411</strain>
    </source>
</reference>